<sequence>MKRRSIYIFTILALGLSALVAWWQHRAPGPTTAPLTMWTPALAAALTYMLVERKAIWSPEVRARIVGDLRRWPLAWIMIPVALLSYAIAIAVHPQLVFGQAQMHRHLHELPGSLGQQIALLIAINLGIGPIINGLIVGLGEEIGWRGFLYPRLQSAYGTAGLFIGGVIWALWHAPMIAYFGLNYPTLPWWLATLYFALYTIPCGIILYAIYMRTGSIIAAAIAHAALDSAPVFAGFFIDTNKLNPLVFEAGWVSMLVLWILAGLLLWYRSGRLLRQT</sequence>
<feature type="transmembrane region" description="Helical" evidence="1">
    <location>
        <begin position="188"/>
        <end position="210"/>
    </location>
</feature>
<keyword evidence="1" id="KW-0812">Transmembrane</keyword>
<proteinExistence type="predicted"/>
<dbReference type="GO" id="GO:0004175">
    <property type="term" value="F:endopeptidase activity"/>
    <property type="evidence" value="ECO:0007669"/>
    <property type="project" value="UniProtKB-ARBA"/>
</dbReference>
<dbReference type="EMBL" id="CABL01000019">
    <property type="protein sequence ID" value="CBH76392.1"/>
    <property type="molecule type" value="Genomic_DNA"/>
</dbReference>
<keyword evidence="1" id="KW-1133">Transmembrane helix</keyword>
<feature type="transmembrane region" description="Helical" evidence="1">
    <location>
        <begin position="160"/>
        <end position="182"/>
    </location>
</feature>
<evidence type="ECO:0000313" key="3">
    <source>
        <dbReference type="EMBL" id="CBH76392.1"/>
    </source>
</evidence>
<name>E6PIV1_9ZZZZ</name>
<keyword evidence="1" id="KW-0472">Membrane</keyword>
<feature type="transmembrane region" description="Helical" evidence="1">
    <location>
        <begin position="118"/>
        <end position="139"/>
    </location>
</feature>
<dbReference type="InterPro" id="IPR042150">
    <property type="entry name" value="MmRce1-like"/>
</dbReference>
<feature type="transmembrane region" description="Helical" evidence="1">
    <location>
        <begin position="31"/>
        <end position="51"/>
    </location>
</feature>
<dbReference type="Pfam" id="PF02517">
    <property type="entry name" value="Rce1-like"/>
    <property type="match status" value="1"/>
</dbReference>
<feature type="transmembrane region" description="Helical" evidence="1">
    <location>
        <begin position="7"/>
        <end position="25"/>
    </location>
</feature>
<dbReference type="InterPro" id="IPR003675">
    <property type="entry name" value="Rce1/LyrA-like_dom"/>
</dbReference>
<evidence type="ECO:0000256" key="1">
    <source>
        <dbReference type="SAM" id="Phobius"/>
    </source>
</evidence>
<accession>E6PIV1</accession>
<feature type="domain" description="CAAX prenyl protease 2/Lysostaphin resistance protein A-like" evidence="2">
    <location>
        <begin position="131"/>
        <end position="228"/>
    </location>
</feature>
<comment type="caution">
    <text evidence="3">The sequence shown here is derived from an EMBL/GenBank/DDBJ whole genome shotgun (WGS) entry which is preliminary data.</text>
</comment>
<dbReference type="PANTHER" id="PTHR35797:SF1">
    <property type="entry name" value="PROTEASE"/>
    <property type="match status" value="1"/>
</dbReference>
<reference evidence="3" key="1">
    <citation type="submission" date="2009-10" db="EMBL/GenBank/DDBJ databases">
        <title>Diversity of trophic interactions inside an arsenic-rich microbial ecosystem.</title>
        <authorList>
            <person name="Bertin P.N."/>
            <person name="Heinrich-Salmeron A."/>
            <person name="Pelletier E."/>
            <person name="Goulhen-Chollet F."/>
            <person name="Arsene-Ploetze F."/>
            <person name="Gallien S."/>
            <person name="Calteau A."/>
            <person name="Vallenet D."/>
            <person name="Casiot C."/>
            <person name="Chane-Woon-Ming B."/>
            <person name="Giloteaux L."/>
            <person name="Barakat M."/>
            <person name="Bonnefoy V."/>
            <person name="Bruneel O."/>
            <person name="Chandler M."/>
            <person name="Cleiss J."/>
            <person name="Duran R."/>
            <person name="Elbaz-Poulichet F."/>
            <person name="Fonknechten N."/>
            <person name="Lauga B."/>
            <person name="Mornico D."/>
            <person name="Ortet P."/>
            <person name="Schaeffer C."/>
            <person name="Siguier P."/>
            <person name="Alexander Thil Smith A."/>
            <person name="Van Dorsselaer A."/>
            <person name="Weissenbach J."/>
            <person name="Medigue C."/>
            <person name="Le Paslier D."/>
        </authorList>
    </citation>
    <scope>NUCLEOTIDE SEQUENCE</scope>
</reference>
<feature type="transmembrane region" description="Helical" evidence="1">
    <location>
        <begin position="72"/>
        <end position="98"/>
    </location>
</feature>
<dbReference type="GO" id="GO:0080120">
    <property type="term" value="P:CAAX-box protein maturation"/>
    <property type="evidence" value="ECO:0007669"/>
    <property type="project" value="UniProtKB-ARBA"/>
</dbReference>
<protein>
    <recommendedName>
        <fullName evidence="2">CAAX prenyl protease 2/Lysostaphin resistance protein A-like domain-containing protein</fullName>
    </recommendedName>
</protein>
<dbReference type="AlphaFoldDB" id="E6PIV1"/>
<organism evidence="3">
    <name type="scientific">mine drainage metagenome</name>
    <dbReference type="NCBI Taxonomy" id="410659"/>
    <lineage>
        <taxon>unclassified sequences</taxon>
        <taxon>metagenomes</taxon>
        <taxon>ecological metagenomes</taxon>
    </lineage>
</organism>
<evidence type="ECO:0000259" key="2">
    <source>
        <dbReference type="Pfam" id="PF02517"/>
    </source>
</evidence>
<feature type="transmembrane region" description="Helical" evidence="1">
    <location>
        <begin position="250"/>
        <end position="268"/>
    </location>
</feature>
<gene>
    <name evidence="3" type="ORF">CARN1_0872</name>
</gene>
<feature type="transmembrane region" description="Helical" evidence="1">
    <location>
        <begin position="217"/>
        <end position="238"/>
    </location>
</feature>
<dbReference type="PANTHER" id="PTHR35797">
    <property type="entry name" value="PROTEASE-RELATED"/>
    <property type="match status" value="1"/>
</dbReference>